<dbReference type="Proteomes" id="UP000597762">
    <property type="component" value="Unassembled WGS sequence"/>
</dbReference>
<feature type="domain" description="WW" evidence="7">
    <location>
        <begin position="152"/>
        <end position="185"/>
    </location>
</feature>
<feature type="compositionally biased region" description="Basic and acidic residues" evidence="6">
    <location>
        <begin position="120"/>
        <end position="137"/>
    </location>
</feature>
<feature type="compositionally biased region" description="Polar residues" evidence="6">
    <location>
        <begin position="194"/>
        <end position="203"/>
    </location>
</feature>
<organism evidence="9 10">
    <name type="scientific">Acanthosepion pharaonis</name>
    <name type="common">Pharaoh cuttlefish</name>
    <name type="synonym">Sepia pharaonis</name>
    <dbReference type="NCBI Taxonomy" id="158019"/>
    <lineage>
        <taxon>Eukaryota</taxon>
        <taxon>Metazoa</taxon>
        <taxon>Spiralia</taxon>
        <taxon>Lophotrochozoa</taxon>
        <taxon>Mollusca</taxon>
        <taxon>Cephalopoda</taxon>
        <taxon>Coleoidea</taxon>
        <taxon>Decapodiformes</taxon>
        <taxon>Sepiida</taxon>
        <taxon>Sepiina</taxon>
        <taxon>Sepiidae</taxon>
        <taxon>Acanthosepion</taxon>
    </lineage>
</organism>
<evidence type="ECO:0000256" key="1">
    <source>
        <dbReference type="ARBA" id="ARBA00004123"/>
    </source>
</evidence>
<evidence type="ECO:0000259" key="8">
    <source>
        <dbReference type="PROSITE" id="PS50171"/>
    </source>
</evidence>
<dbReference type="InterPro" id="IPR000690">
    <property type="entry name" value="Matrin/U1-C_Znf_C2H2"/>
</dbReference>
<dbReference type="GO" id="GO:0003723">
    <property type="term" value="F:RNA binding"/>
    <property type="evidence" value="ECO:0007669"/>
    <property type="project" value="TreeGrafter"/>
</dbReference>
<dbReference type="OrthoDB" id="191651at2759"/>
<dbReference type="InterPro" id="IPR036236">
    <property type="entry name" value="Znf_C2H2_sf"/>
</dbReference>
<dbReference type="InterPro" id="IPR013085">
    <property type="entry name" value="U1-CZ_Znf_C2H2"/>
</dbReference>
<feature type="region of interest" description="Disordered" evidence="6">
    <location>
        <begin position="194"/>
        <end position="252"/>
    </location>
</feature>
<evidence type="ECO:0000256" key="2">
    <source>
        <dbReference type="ARBA" id="ARBA00022723"/>
    </source>
</evidence>
<keyword evidence="3" id="KW-0863">Zinc-finger</keyword>
<evidence type="ECO:0000256" key="6">
    <source>
        <dbReference type="SAM" id="MobiDB-lite"/>
    </source>
</evidence>
<evidence type="ECO:0000259" key="7">
    <source>
        <dbReference type="PROSITE" id="PS50020"/>
    </source>
</evidence>
<name>A0A812E5P2_ACAPH</name>
<feature type="compositionally biased region" description="Polar residues" evidence="6">
    <location>
        <begin position="138"/>
        <end position="148"/>
    </location>
</feature>
<comment type="caution">
    <text evidence="9">The sequence shown here is derived from an EMBL/GenBank/DDBJ whole genome shotgun (WGS) entry which is preliminary data.</text>
</comment>
<dbReference type="InterPro" id="IPR001202">
    <property type="entry name" value="WW_dom"/>
</dbReference>
<keyword evidence="10" id="KW-1185">Reference proteome</keyword>
<dbReference type="GO" id="GO:0008270">
    <property type="term" value="F:zinc ion binding"/>
    <property type="evidence" value="ECO:0007669"/>
    <property type="project" value="UniProtKB-KW"/>
</dbReference>
<dbReference type="SUPFAM" id="SSF57667">
    <property type="entry name" value="beta-beta-alpha zinc fingers"/>
    <property type="match status" value="1"/>
</dbReference>
<feature type="region of interest" description="Disordered" evidence="6">
    <location>
        <begin position="120"/>
        <end position="155"/>
    </location>
</feature>
<dbReference type="PANTHER" id="PTHR13173">
    <property type="entry name" value="WW DOMAIN BINDING PROTEIN 4"/>
    <property type="match status" value="1"/>
</dbReference>
<comment type="subcellular location">
    <subcellularLocation>
        <location evidence="1">Nucleus</location>
    </subcellularLocation>
</comment>
<feature type="compositionally biased region" description="Basic and acidic residues" evidence="6">
    <location>
        <begin position="204"/>
        <end position="231"/>
    </location>
</feature>
<dbReference type="Gene3D" id="3.30.160.60">
    <property type="entry name" value="Classic Zinc Finger"/>
    <property type="match status" value="1"/>
</dbReference>
<proteinExistence type="predicted"/>
<dbReference type="SMART" id="SM00451">
    <property type="entry name" value="ZnF_U1"/>
    <property type="match status" value="1"/>
</dbReference>
<evidence type="ECO:0000256" key="4">
    <source>
        <dbReference type="ARBA" id="ARBA00022833"/>
    </source>
</evidence>
<evidence type="ECO:0000256" key="3">
    <source>
        <dbReference type="ARBA" id="ARBA00022771"/>
    </source>
</evidence>
<dbReference type="Pfam" id="PF06220">
    <property type="entry name" value="zf-U1"/>
    <property type="match status" value="1"/>
</dbReference>
<keyword evidence="4" id="KW-0862">Zinc</keyword>
<dbReference type="GO" id="GO:0000398">
    <property type="term" value="P:mRNA splicing, via spliceosome"/>
    <property type="evidence" value="ECO:0007669"/>
    <property type="project" value="InterPro"/>
</dbReference>
<dbReference type="EMBL" id="CAHIKZ030004896">
    <property type="protein sequence ID" value="CAE1316917.1"/>
    <property type="molecule type" value="Genomic_DNA"/>
</dbReference>
<keyword evidence="2" id="KW-0479">Metal-binding</keyword>
<dbReference type="PANTHER" id="PTHR13173:SF10">
    <property type="entry name" value="WW DOMAIN-BINDING PROTEIN 4"/>
    <property type="match status" value="1"/>
</dbReference>
<dbReference type="PROSITE" id="PS50020">
    <property type="entry name" value="WW_DOMAIN_2"/>
    <property type="match status" value="1"/>
</dbReference>
<accession>A0A812E5P2</accession>
<dbReference type="AlphaFoldDB" id="A0A812E5P2"/>
<sequence length="340" mass="39079">MTYMADYWKSQPRKFCEFCKCWLTDNKPSIEFHEKGKRHQENVKKKIETIKKKSLADAQKKSEMESDMEQLNKAALEAFKKDLMNDPSLAAQYGISLTKKKESSESKVSEKKVSEQVSIKKEPAEDVKPQIKTEKSLTESTCKFSSSEVKPPKTETDWYEAVSDEGYHYFWNIKTNESVWEAPTNYVSLEEQDQCNSADLGSNDQKEKTEIKEESDVKVKLEPEDIKKEDSEANTVIEGPLPRNSNTDNRTWAETCTSRKAYGDWVTYEEEAPVDYELPDVPTNDIPLPEFPEEESVKVKFKEKRVTSLSRSGDVTAVAFKKRKVTKGARNVRSRDDSDE</sequence>
<dbReference type="CDD" id="cd00201">
    <property type="entry name" value="WW"/>
    <property type="match status" value="1"/>
</dbReference>
<dbReference type="InterPro" id="IPR036020">
    <property type="entry name" value="WW_dom_sf"/>
</dbReference>
<dbReference type="PROSITE" id="PS50171">
    <property type="entry name" value="ZF_MATRIN"/>
    <property type="match status" value="1"/>
</dbReference>
<reference evidence="9" key="1">
    <citation type="submission" date="2021-01" db="EMBL/GenBank/DDBJ databases">
        <authorList>
            <person name="Li R."/>
            <person name="Bekaert M."/>
        </authorList>
    </citation>
    <scope>NUCLEOTIDE SEQUENCE</scope>
    <source>
        <strain evidence="9">Farmed</strain>
    </source>
</reference>
<gene>
    <name evidence="9" type="ORF">SPHA_67619</name>
</gene>
<dbReference type="Pfam" id="PF00397">
    <property type="entry name" value="WW"/>
    <property type="match status" value="1"/>
</dbReference>
<keyword evidence="5" id="KW-0539">Nucleus</keyword>
<protein>
    <submittedName>
        <fullName evidence="9">WBP4</fullName>
    </submittedName>
</protein>
<dbReference type="GO" id="GO:0071011">
    <property type="term" value="C:precatalytic spliceosome"/>
    <property type="evidence" value="ECO:0007669"/>
    <property type="project" value="TreeGrafter"/>
</dbReference>
<dbReference type="InterPro" id="IPR003604">
    <property type="entry name" value="Matrin/U1-like-C_Znf_C2H2"/>
</dbReference>
<evidence type="ECO:0000256" key="5">
    <source>
        <dbReference type="ARBA" id="ARBA00023242"/>
    </source>
</evidence>
<dbReference type="Gene3D" id="2.20.70.10">
    <property type="match status" value="1"/>
</dbReference>
<feature type="domain" description="Matrin-type" evidence="8">
    <location>
        <begin position="14"/>
        <end position="45"/>
    </location>
</feature>
<feature type="compositionally biased region" description="Polar residues" evidence="6">
    <location>
        <begin position="243"/>
        <end position="252"/>
    </location>
</feature>
<dbReference type="InterPro" id="IPR040023">
    <property type="entry name" value="WBP4"/>
</dbReference>
<evidence type="ECO:0000313" key="10">
    <source>
        <dbReference type="Proteomes" id="UP000597762"/>
    </source>
</evidence>
<dbReference type="SUPFAM" id="SSF51045">
    <property type="entry name" value="WW domain"/>
    <property type="match status" value="1"/>
</dbReference>
<evidence type="ECO:0000313" key="9">
    <source>
        <dbReference type="EMBL" id="CAE1316917.1"/>
    </source>
</evidence>